<evidence type="ECO:0000256" key="8">
    <source>
        <dbReference type="SAM" id="SignalP"/>
    </source>
</evidence>
<dbReference type="PROSITE" id="PS51352">
    <property type="entry name" value="THIOREDOXIN_2"/>
    <property type="match status" value="1"/>
</dbReference>
<dbReference type="EMBL" id="JBHRTR010000013">
    <property type="protein sequence ID" value="MFC3226517.1"/>
    <property type="molecule type" value="Genomic_DNA"/>
</dbReference>
<dbReference type="InterPro" id="IPR012336">
    <property type="entry name" value="Thioredoxin-like_fold"/>
</dbReference>
<feature type="signal peptide" evidence="8">
    <location>
        <begin position="1"/>
        <end position="33"/>
    </location>
</feature>
<dbReference type="Gene3D" id="3.40.30.10">
    <property type="entry name" value="Glutaredoxin"/>
    <property type="match status" value="1"/>
</dbReference>
<keyword evidence="4" id="KW-0560">Oxidoreductase</keyword>
<evidence type="ECO:0000313" key="10">
    <source>
        <dbReference type="EMBL" id="MFC3226517.1"/>
    </source>
</evidence>
<comment type="function">
    <text evidence="1">May be required for disulfide bond formation in some proteins.</text>
</comment>
<dbReference type="Pfam" id="PF13462">
    <property type="entry name" value="Thioredoxin_4"/>
    <property type="match status" value="1"/>
</dbReference>
<comment type="similarity">
    <text evidence="2">Belongs to the thioredoxin family. DsbA subfamily.</text>
</comment>
<evidence type="ECO:0000259" key="9">
    <source>
        <dbReference type="PROSITE" id="PS51352"/>
    </source>
</evidence>
<proteinExistence type="inferred from homology"/>
<evidence type="ECO:0000256" key="5">
    <source>
        <dbReference type="ARBA" id="ARBA00023157"/>
    </source>
</evidence>
<feature type="region of interest" description="Disordered" evidence="7">
    <location>
        <begin position="226"/>
        <end position="245"/>
    </location>
</feature>
<evidence type="ECO:0000256" key="2">
    <source>
        <dbReference type="ARBA" id="ARBA00005791"/>
    </source>
</evidence>
<evidence type="ECO:0000256" key="3">
    <source>
        <dbReference type="ARBA" id="ARBA00022729"/>
    </source>
</evidence>
<keyword evidence="6" id="KW-0676">Redox-active center</keyword>
<gene>
    <name evidence="10" type="ORF">ACFOGJ_04705</name>
</gene>
<dbReference type="SUPFAM" id="SSF52833">
    <property type="entry name" value="Thioredoxin-like"/>
    <property type="match status" value="1"/>
</dbReference>
<dbReference type="InterPro" id="IPR036249">
    <property type="entry name" value="Thioredoxin-like_sf"/>
</dbReference>
<feature type="domain" description="Thioredoxin" evidence="9">
    <location>
        <begin position="28"/>
        <end position="221"/>
    </location>
</feature>
<keyword evidence="3 8" id="KW-0732">Signal</keyword>
<evidence type="ECO:0000256" key="7">
    <source>
        <dbReference type="SAM" id="MobiDB-lite"/>
    </source>
</evidence>
<name>A0ABV7KWW4_9PROT</name>
<dbReference type="PANTHER" id="PTHR13887:SF14">
    <property type="entry name" value="DISULFIDE BOND FORMATION PROTEIN D"/>
    <property type="match status" value="1"/>
</dbReference>
<organism evidence="10 11">
    <name type="scientific">Marinibaculum pumilum</name>
    <dbReference type="NCBI Taxonomy" id="1766165"/>
    <lineage>
        <taxon>Bacteria</taxon>
        <taxon>Pseudomonadati</taxon>
        <taxon>Pseudomonadota</taxon>
        <taxon>Alphaproteobacteria</taxon>
        <taxon>Rhodospirillales</taxon>
        <taxon>Rhodospirillaceae</taxon>
        <taxon>Marinibaculum</taxon>
    </lineage>
</organism>
<keyword evidence="11" id="KW-1185">Reference proteome</keyword>
<evidence type="ECO:0000256" key="4">
    <source>
        <dbReference type="ARBA" id="ARBA00023002"/>
    </source>
</evidence>
<sequence length="245" mass="26258">MTQIGQFLTAGRTLAAAALLSLSCLAVSPPVQAADDAAAEPANAAAAMMQEMVMGDPDAPVTIVEYASLTCPHCATFHTEVLPELKKEYIDAGKVKLIFRDFPFDRFALTASMLARCSGPDRYFPFLSVLFKQQANWIGSGQPDEVLANLQKLAGLAGMDEAAIKACLGNEALSEYVLNERLTGNKEFGVESTPTLIIGGTPYPGVRRMEELRGIIDPLLPAEMKESRILPDDGAGNGTRDRHTG</sequence>
<evidence type="ECO:0000256" key="1">
    <source>
        <dbReference type="ARBA" id="ARBA00003565"/>
    </source>
</evidence>
<reference evidence="11" key="1">
    <citation type="journal article" date="2019" name="Int. J. Syst. Evol. Microbiol.">
        <title>The Global Catalogue of Microorganisms (GCM) 10K type strain sequencing project: providing services to taxonomists for standard genome sequencing and annotation.</title>
        <authorList>
            <consortium name="The Broad Institute Genomics Platform"/>
            <consortium name="The Broad Institute Genome Sequencing Center for Infectious Disease"/>
            <person name="Wu L."/>
            <person name="Ma J."/>
        </authorList>
    </citation>
    <scope>NUCLEOTIDE SEQUENCE [LARGE SCALE GENOMIC DNA]</scope>
    <source>
        <strain evidence="11">KCTC 42964</strain>
    </source>
</reference>
<evidence type="ECO:0000256" key="6">
    <source>
        <dbReference type="ARBA" id="ARBA00023284"/>
    </source>
</evidence>
<comment type="caution">
    <text evidence="10">The sequence shown here is derived from an EMBL/GenBank/DDBJ whole genome shotgun (WGS) entry which is preliminary data.</text>
</comment>
<protein>
    <submittedName>
        <fullName evidence="10">DsbA family protein</fullName>
    </submittedName>
</protein>
<dbReference type="PANTHER" id="PTHR13887">
    <property type="entry name" value="GLUTATHIONE S-TRANSFERASE KAPPA"/>
    <property type="match status" value="1"/>
</dbReference>
<keyword evidence="5" id="KW-1015">Disulfide bond</keyword>
<feature type="chain" id="PRO_5046516346" evidence="8">
    <location>
        <begin position="34"/>
        <end position="245"/>
    </location>
</feature>
<accession>A0ABV7KWW4</accession>
<evidence type="ECO:0000313" key="11">
    <source>
        <dbReference type="Proteomes" id="UP001595528"/>
    </source>
</evidence>
<dbReference type="Proteomes" id="UP001595528">
    <property type="component" value="Unassembled WGS sequence"/>
</dbReference>
<dbReference type="InterPro" id="IPR013766">
    <property type="entry name" value="Thioredoxin_domain"/>
</dbReference>
<dbReference type="RefSeq" id="WP_379898537.1">
    <property type="nucleotide sequence ID" value="NZ_JBHRTR010000013.1"/>
</dbReference>